<evidence type="ECO:0000256" key="1">
    <source>
        <dbReference type="SAM" id="MobiDB-lite"/>
    </source>
</evidence>
<dbReference type="EMBL" id="CM007390">
    <property type="protein sequence ID" value="ONK57217.1"/>
    <property type="molecule type" value="Genomic_DNA"/>
</dbReference>
<organism evidence="2 3">
    <name type="scientific">Asparagus officinalis</name>
    <name type="common">Garden asparagus</name>
    <dbReference type="NCBI Taxonomy" id="4686"/>
    <lineage>
        <taxon>Eukaryota</taxon>
        <taxon>Viridiplantae</taxon>
        <taxon>Streptophyta</taxon>
        <taxon>Embryophyta</taxon>
        <taxon>Tracheophyta</taxon>
        <taxon>Spermatophyta</taxon>
        <taxon>Magnoliopsida</taxon>
        <taxon>Liliopsida</taxon>
        <taxon>Asparagales</taxon>
        <taxon>Asparagaceae</taxon>
        <taxon>Asparagoideae</taxon>
        <taxon>Asparagus</taxon>
    </lineage>
</organism>
<keyword evidence="3" id="KW-1185">Reference proteome</keyword>
<protein>
    <submittedName>
        <fullName evidence="2">Uncharacterized protein</fullName>
    </submittedName>
</protein>
<dbReference type="AlphaFoldDB" id="A0A5P1E6V8"/>
<dbReference type="Proteomes" id="UP000243459">
    <property type="component" value="Chromosome 10"/>
</dbReference>
<gene>
    <name evidence="2" type="ORF">A4U43_C10F17810</name>
</gene>
<sequence>MAIFALEFAVTKTETLATKNLRSMRSNKLDFHNFFCPRMHRQRKSAYLRKDANQVGVLRMLYPFNQADEYQEGSKEERGREKETSGNEEQEEEEDSRKHALGEPHLLGDSRY</sequence>
<evidence type="ECO:0000313" key="3">
    <source>
        <dbReference type="Proteomes" id="UP000243459"/>
    </source>
</evidence>
<feature type="compositionally biased region" description="Basic and acidic residues" evidence="1">
    <location>
        <begin position="72"/>
        <end position="85"/>
    </location>
</feature>
<accession>A0A5P1E6V8</accession>
<reference evidence="3" key="1">
    <citation type="journal article" date="2017" name="Nat. Commun.">
        <title>The asparagus genome sheds light on the origin and evolution of a young Y chromosome.</title>
        <authorList>
            <person name="Harkess A."/>
            <person name="Zhou J."/>
            <person name="Xu C."/>
            <person name="Bowers J.E."/>
            <person name="Van der Hulst R."/>
            <person name="Ayyampalayam S."/>
            <person name="Mercati F."/>
            <person name="Riccardi P."/>
            <person name="McKain M.R."/>
            <person name="Kakrana A."/>
            <person name="Tang H."/>
            <person name="Ray J."/>
            <person name="Groenendijk J."/>
            <person name="Arikit S."/>
            <person name="Mathioni S.M."/>
            <person name="Nakano M."/>
            <person name="Shan H."/>
            <person name="Telgmann-Rauber A."/>
            <person name="Kanno A."/>
            <person name="Yue Z."/>
            <person name="Chen H."/>
            <person name="Li W."/>
            <person name="Chen Y."/>
            <person name="Xu X."/>
            <person name="Zhang Y."/>
            <person name="Luo S."/>
            <person name="Chen H."/>
            <person name="Gao J."/>
            <person name="Mao Z."/>
            <person name="Pires J.C."/>
            <person name="Luo M."/>
            <person name="Kudrna D."/>
            <person name="Wing R.A."/>
            <person name="Meyers B.C."/>
            <person name="Yi K."/>
            <person name="Kong H."/>
            <person name="Lavrijsen P."/>
            <person name="Sunseri F."/>
            <person name="Falavigna A."/>
            <person name="Ye Y."/>
            <person name="Leebens-Mack J.H."/>
            <person name="Chen G."/>
        </authorList>
    </citation>
    <scope>NUCLEOTIDE SEQUENCE [LARGE SCALE GENOMIC DNA]</scope>
    <source>
        <strain evidence="3">cv. DH0086</strain>
    </source>
</reference>
<name>A0A5P1E6V8_ASPOF</name>
<evidence type="ECO:0000313" key="2">
    <source>
        <dbReference type="EMBL" id="ONK57217.1"/>
    </source>
</evidence>
<proteinExistence type="predicted"/>
<dbReference type="Gramene" id="ONK57217">
    <property type="protein sequence ID" value="ONK57217"/>
    <property type="gene ID" value="A4U43_C10F17810"/>
</dbReference>
<feature type="region of interest" description="Disordered" evidence="1">
    <location>
        <begin position="68"/>
        <end position="112"/>
    </location>
</feature>
<feature type="compositionally biased region" description="Basic and acidic residues" evidence="1">
    <location>
        <begin position="95"/>
        <end position="112"/>
    </location>
</feature>